<organism evidence="2">
    <name type="scientific">bioreactor metagenome</name>
    <dbReference type="NCBI Taxonomy" id="1076179"/>
    <lineage>
        <taxon>unclassified sequences</taxon>
        <taxon>metagenomes</taxon>
        <taxon>ecological metagenomes</taxon>
    </lineage>
</organism>
<dbReference type="EMBL" id="VSSQ01000089">
    <property type="protein sequence ID" value="MPL75569.1"/>
    <property type="molecule type" value="Genomic_DNA"/>
</dbReference>
<feature type="region of interest" description="Disordered" evidence="1">
    <location>
        <begin position="76"/>
        <end position="120"/>
    </location>
</feature>
<feature type="compositionally biased region" description="Basic and acidic residues" evidence="1">
    <location>
        <begin position="79"/>
        <end position="106"/>
    </location>
</feature>
<evidence type="ECO:0000313" key="2">
    <source>
        <dbReference type="EMBL" id="MPL75569.1"/>
    </source>
</evidence>
<comment type="caution">
    <text evidence="2">The sequence shown here is derived from an EMBL/GenBank/DDBJ whole genome shotgun (WGS) entry which is preliminary data.</text>
</comment>
<gene>
    <name evidence="2" type="ORF">SDC9_21395</name>
</gene>
<name>A0A644U9E7_9ZZZZ</name>
<proteinExistence type="predicted"/>
<sequence length="269" mass="29806">MQRLERGERVDVFGAGFGIGAGGAAAGDRLRHLELGCADAQAPADEVALGPGRPAFDPEIAAEAVARHWRAGRGRKRLERGERQDRDIGLGHVGERHPRHTLDPARGRAVRGPQRRQPGDQLCLVLGPVGIDGEGPQLGMDQLDPAIVQRPRAHRHQPGGRGAAHEVAFRRPFGERAAKARLRVRDGPEPVKRHGAPLVEERARDVLVAHRLDRVAHEMRKMRRHFFDFSSAALLRKPDLMLSNSSGRFPCIDMIVYCWMKVMVLLLIQ</sequence>
<reference evidence="2" key="1">
    <citation type="submission" date="2019-08" db="EMBL/GenBank/DDBJ databases">
        <authorList>
            <person name="Kucharzyk K."/>
            <person name="Murdoch R.W."/>
            <person name="Higgins S."/>
            <person name="Loffler F."/>
        </authorList>
    </citation>
    <scope>NUCLEOTIDE SEQUENCE</scope>
</reference>
<accession>A0A644U9E7</accession>
<protein>
    <submittedName>
        <fullName evidence="2">Uncharacterized protein</fullName>
    </submittedName>
</protein>
<evidence type="ECO:0000256" key="1">
    <source>
        <dbReference type="SAM" id="MobiDB-lite"/>
    </source>
</evidence>
<dbReference type="AlphaFoldDB" id="A0A644U9E7"/>